<evidence type="ECO:0000259" key="8">
    <source>
        <dbReference type="PROSITE" id="PS50110"/>
    </source>
</evidence>
<dbReference type="Gene3D" id="1.10.10.10">
    <property type="entry name" value="Winged helix-like DNA-binding domain superfamily/Winged helix DNA-binding domain"/>
    <property type="match status" value="1"/>
</dbReference>
<name>A0ABR6WRY9_9FIRM</name>
<dbReference type="InterPro" id="IPR039420">
    <property type="entry name" value="WalR-like"/>
</dbReference>
<dbReference type="InterPro" id="IPR001789">
    <property type="entry name" value="Sig_transdc_resp-reg_receiver"/>
</dbReference>
<feature type="domain" description="Response regulatory" evidence="8">
    <location>
        <begin position="6"/>
        <end position="119"/>
    </location>
</feature>
<dbReference type="CDD" id="cd00383">
    <property type="entry name" value="trans_reg_C"/>
    <property type="match status" value="1"/>
</dbReference>
<dbReference type="SMART" id="SM00448">
    <property type="entry name" value="REC"/>
    <property type="match status" value="1"/>
</dbReference>
<keyword evidence="4" id="KW-0804">Transcription</keyword>
<dbReference type="Gene3D" id="6.10.250.690">
    <property type="match status" value="1"/>
</dbReference>
<evidence type="ECO:0000256" key="4">
    <source>
        <dbReference type="ARBA" id="ARBA00023163"/>
    </source>
</evidence>
<proteinExistence type="predicted"/>
<dbReference type="PROSITE" id="PS50110">
    <property type="entry name" value="RESPONSE_REGULATORY"/>
    <property type="match status" value="1"/>
</dbReference>
<dbReference type="RefSeq" id="WP_186841199.1">
    <property type="nucleotide sequence ID" value="NZ_WJBC01000002.1"/>
</dbReference>
<dbReference type="CDD" id="cd17620">
    <property type="entry name" value="REC_OmpR_KdpE-like"/>
    <property type="match status" value="1"/>
</dbReference>
<dbReference type="InterPro" id="IPR036388">
    <property type="entry name" value="WH-like_DNA-bd_sf"/>
</dbReference>
<reference evidence="10 11" key="1">
    <citation type="journal article" date="2020" name="mSystems">
        <title>Defining Genomic and Predicted Metabolic Features of the Acetobacterium Genus.</title>
        <authorList>
            <person name="Ross D.E."/>
            <person name="Marshall C.W."/>
            <person name="Gulliver D."/>
            <person name="May H.D."/>
            <person name="Norman R.S."/>
        </authorList>
    </citation>
    <scope>NUCLEOTIDE SEQUENCE [LARGE SCALE GENOMIC DNA]</scope>
    <source>
        <strain evidence="10 11">DSM 8238</strain>
    </source>
</reference>
<keyword evidence="6" id="KW-0597">Phosphoprotein</keyword>
<dbReference type="PANTHER" id="PTHR48111">
    <property type="entry name" value="REGULATOR OF RPOS"/>
    <property type="match status" value="1"/>
</dbReference>
<dbReference type="Proteomes" id="UP000603234">
    <property type="component" value="Unassembled WGS sequence"/>
</dbReference>
<dbReference type="InterPro" id="IPR001867">
    <property type="entry name" value="OmpR/PhoB-type_DNA-bd"/>
</dbReference>
<keyword evidence="3 7" id="KW-0238">DNA-binding</keyword>
<sequence>MDNKPVILIVEDEEGIANFISAVLKANEYKIIKTDKGKEAIAMTASYSPDLVLLDLGLPDMDGVDVLKTIRAWSAIPIIVVSARGHEREKVEALDLGADDYITKPFGTSELLARIRTGLRHSQKNSDVNSAEIKKITVGELEIDYDKRLVSISGEPVHLTPIEYKIIVLLSRHIGKVLTHDFIIKEVWGPYTNEIQALRVNMANIRRKLEKNPAAPRYIVTHVGVGYRMVEELD</sequence>
<evidence type="ECO:0000256" key="6">
    <source>
        <dbReference type="PROSITE-ProRule" id="PRU00169"/>
    </source>
</evidence>
<evidence type="ECO:0000256" key="1">
    <source>
        <dbReference type="ARBA" id="ARBA00018672"/>
    </source>
</evidence>
<dbReference type="InterPro" id="IPR011006">
    <property type="entry name" value="CheY-like_superfamily"/>
</dbReference>
<protein>
    <recommendedName>
        <fullName evidence="1">Stage 0 sporulation protein A homolog</fullName>
    </recommendedName>
</protein>
<evidence type="ECO:0000256" key="3">
    <source>
        <dbReference type="ARBA" id="ARBA00023125"/>
    </source>
</evidence>
<feature type="DNA-binding region" description="OmpR/PhoB-type" evidence="7">
    <location>
        <begin position="133"/>
        <end position="231"/>
    </location>
</feature>
<dbReference type="Gene3D" id="3.40.50.2300">
    <property type="match status" value="1"/>
</dbReference>
<dbReference type="PANTHER" id="PTHR48111:SF50">
    <property type="entry name" value="KDP OPERON TRANSCRIPTIONAL REGULATORY PROTEIN KDPE"/>
    <property type="match status" value="1"/>
</dbReference>
<comment type="caution">
    <text evidence="10">The sequence shown here is derived from an EMBL/GenBank/DDBJ whole genome shotgun (WGS) entry which is preliminary data.</text>
</comment>
<evidence type="ECO:0000256" key="2">
    <source>
        <dbReference type="ARBA" id="ARBA00023015"/>
    </source>
</evidence>
<keyword evidence="2" id="KW-0805">Transcription regulation</keyword>
<dbReference type="SMART" id="SM00862">
    <property type="entry name" value="Trans_reg_C"/>
    <property type="match status" value="1"/>
</dbReference>
<feature type="modified residue" description="4-aspartylphosphate" evidence="6">
    <location>
        <position position="55"/>
    </location>
</feature>
<gene>
    <name evidence="10" type="ORF">GH808_02355</name>
</gene>
<dbReference type="Pfam" id="PF00486">
    <property type="entry name" value="Trans_reg_C"/>
    <property type="match status" value="1"/>
</dbReference>
<dbReference type="Pfam" id="PF00072">
    <property type="entry name" value="Response_reg"/>
    <property type="match status" value="1"/>
</dbReference>
<evidence type="ECO:0000313" key="11">
    <source>
        <dbReference type="Proteomes" id="UP000603234"/>
    </source>
</evidence>
<feature type="domain" description="OmpR/PhoB-type" evidence="9">
    <location>
        <begin position="133"/>
        <end position="231"/>
    </location>
</feature>
<dbReference type="PROSITE" id="PS51755">
    <property type="entry name" value="OMPR_PHOB"/>
    <property type="match status" value="1"/>
</dbReference>
<evidence type="ECO:0000259" key="9">
    <source>
        <dbReference type="PROSITE" id="PS51755"/>
    </source>
</evidence>
<evidence type="ECO:0000313" key="10">
    <source>
        <dbReference type="EMBL" id="MBC3803288.1"/>
    </source>
</evidence>
<organism evidence="10 11">
    <name type="scientific">Acetobacterium fimetarium</name>
    <dbReference type="NCBI Taxonomy" id="52691"/>
    <lineage>
        <taxon>Bacteria</taxon>
        <taxon>Bacillati</taxon>
        <taxon>Bacillota</taxon>
        <taxon>Clostridia</taxon>
        <taxon>Eubacteriales</taxon>
        <taxon>Eubacteriaceae</taxon>
        <taxon>Acetobacterium</taxon>
    </lineage>
</organism>
<dbReference type="EMBL" id="WJBC01000002">
    <property type="protein sequence ID" value="MBC3803288.1"/>
    <property type="molecule type" value="Genomic_DNA"/>
</dbReference>
<evidence type="ECO:0000256" key="5">
    <source>
        <dbReference type="ARBA" id="ARBA00024867"/>
    </source>
</evidence>
<dbReference type="SUPFAM" id="SSF52172">
    <property type="entry name" value="CheY-like"/>
    <property type="match status" value="1"/>
</dbReference>
<comment type="function">
    <text evidence="5">May play the central regulatory role in sporulation. It may be an element of the effector pathway responsible for the activation of sporulation genes in response to nutritional stress. Spo0A may act in concert with spo0H (a sigma factor) to control the expression of some genes that are critical to the sporulation process.</text>
</comment>
<evidence type="ECO:0000256" key="7">
    <source>
        <dbReference type="PROSITE-ProRule" id="PRU01091"/>
    </source>
</evidence>
<keyword evidence="11" id="KW-1185">Reference proteome</keyword>
<accession>A0ABR6WRY9</accession>